<evidence type="ECO:0000256" key="4">
    <source>
        <dbReference type="ARBA" id="ARBA00022692"/>
    </source>
</evidence>
<feature type="transmembrane region" description="Helical" evidence="7">
    <location>
        <begin position="226"/>
        <end position="246"/>
    </location>
</feature>
<dbReference type="Gene3D" id="1.10.3720.10">
    <property type="entry name" value="MetI-like"/>
    <property type="match status" value="1"/>
</dbReference>
<keyword evidence="10" id="KW-1185">Reference proteome</keyword>
<evidence type="ECO:0000256" key="2">
    <source>
        <dbReference type="ARBA" id="ARBA00022448"/>
    </source>
</evidence>
<keyword evidence="2 7" id="KW-0813">Transport</keyword>
<dbReference type="PROSITE" id="PS50928">
    <property type="entry name" value="ABC_TM1"/>
    <property type="match status" value="1"/>
</dbReference>
<evidence type="ECO:0000259" key="8">
    <source>
        <dbReference type="PROSITE" id="PS50928"/>
    </source>
</evidence>
<evidence type="ECO:0000256" key="3">
    <source>
        <dbReference type="ARBA" id="ARBA00022475"/>
    </source>
</evidence>
<dbReference type="InterPro" id="IPR035906">
    <property type="entry name" value="MetI-like_sf"/>
</dbReference>
<dbReference type="PANTHER" id="PTHR30151:SF0">
    <property type="entry name" value="ABC TRANSPORTER PERMEASE PROTEIN MJ0413-RELATED"/>
    <property type="match status" value="1"/>
</dbReference>
<feature type="transmembrane region" description="Helical" evidence="7">
    <location>
        <begin position="12"/>
        <end position="31"/>
    </location>
</feature>
<feature type="transmembrane region" description="Helical" evidence="7">
    <location>
        <begin position="71"/>
        <end position="94"/>
    </location>
</feature>
<dbReference type="Pfam" id="PF00528">
    <property type="entry name" value="BPD_transp_1"/>
    <property type="match status" value="1"/>
</dbReference>
<evidence type="ECO:0000313" key="10">
    <source>
        <dbReference type="Proteomes" id="UP000298252"/>
    </source>
</evidence>
<comment type="caution">
    <text evidence="9">The sequence shown here is derived from an EMBL/GenBank/DDBJ whole genome shotgun (WGS) entry which is preliminary data.</text>
</comment>
<feature type="transmembrane region" description="Helical" evidence="7">
    <location>
        <begin position="114"/>
        <end position="141"/>
    </location>
</feature>
<proteinExistence type="inferred from homology"/>
<comment type="subcellular location">
    <subcellularLocation>
        <location evidence="1 7">Cell membrane</location>
        <topology evidence="1 7">Multi-pass membrane protein</topology>
    </subcellularLocation>
</comment>
<sequence>MKRDSGIGKQVRKVLAVVALPIVLIVTWWFSSAGSQNFFFPPLEQIVTAFQPTWFTGAIETEVLPSVWRLLGGYLVAGVIGIGLGALLGSSPVLRAFTEPALEFLRAIPPTVMIPILILFLGIGAEMRVVVIAIGALWPILLNTIEGVRAIDEVLRDTARVYRLTPMMRFSTLILRGASPQIVTGARQGLSVAIILMVISEMFAAQDGIGFTIIRFQKSYAMPEMWSGILLLGVLGIVLSLIFKLFESISLKWYFGLRQSQRGGN</sequence>
<gene>
    <name evidence="9" type="ORF">E3O21_06750</name>
</gene>
<name>A0ABY2I384_9MICO</name>
<feature type="transmembrane region" description="Helical" evidence="7">
    <location>
        <begin position="190"/>
        <end position="214"/>
    </location>
</feature>
<dbReference type="PANTHER" id="PTHR30151">
    <property type="entry name" value="ALKANE SULFONATE ABC TRANSPORTER-RELATED, MEMBRANE SUBUNIT"/>
    <property type="match status" value="1"/>
</dbReference>
<evidence type="ECO:0000256" key="1">
    <source>
        <dbReference type="ARBA" id="ARBA00004651"/>
    </source>
</evidence>
<comment type="similarity">
    <text evidence="7">Belongs to the binding-protein-dependent transport system permease family.</text>
</comment>
<evidence type="ECO:0000256" key="6">
    <source>
        <dbReference type="ARBA" id="ARBA00023136"/>
    </source>
</evidence>
<accession>A0ABY2I384</accession>
<dbReference type="InterPro" id="IPR000515">
    <property type="entry name" value="MetI-like"/>
</dbReference>
<keyword evidence="6 7" id="KW-0472">Membrane</keyword>
<evidence type="ECO:0000313" key="9">
    <source>
        <dbReference type="EMBL" id="TFB78018.1"/>
    </source>
</evidence>
<evidence type="ECO:0000256" key="7">
    <source>
        <dbReference type="RuleBase" id="RU363032"/>
    </source>
</evidence>
<keyword evidence="4 7" id="KW-0812">Transmembrane</keyword>
<organism evidence="9 10">
    <name type="scientific">Cryobacterium flavum</name>
    <dbReference type="NCBI Taxonomy" id="1424659"/>
    <lineage>
        <taxon>Bacteria</taxon>
        <taxon>Bacillati</taxon>
        <taxon>Actinomycetota</taxon>
        <taxon>Actinomycetes</taxon>
        <taxon>Micrococcales</taxon>
        <taxon>Microbacteriaceae</taxon>
        <taxon>Cryobacterium</taxon>
    </lineage>
</organism>
<feature type="domain" description="ABC transmembrane type-1" evidence="8">
    <location>
        <begin position="63"/>
        <end position="247"/>
    </location>
</feature>
<keyword evidence="3" id="KW-1003">Cell membrane</keyword>
<dbReference type="EMBL" id="SOFD01000022">
    <property type="protein sequence ID" value="TFB78018.1"/>
    <property type="molecule type" value="Genomic_DNA"/>
</dbReference>
<protein>
    <submittedName>
        <fullName evidence="9">ABC transporter permease</fullName>
    </submittedName>
</protein>
<dbReference type="SUPFAM" id="SSF161098">
    <property type="entry name" value="MetI-like"/>
    <property type="match status" value="1"/>
</dbReference>
<keyword evidence="5 7" id="KW-1133">Transmembrane helix</keyword>
<dbReference type="Proteomes" id="UP000298252">
    <property type="component" value="Unassembled WGS sequence"/>
</dbReference>
<reference evidence="9 10" key="1">
    <citation type="submission" date="2019-03" db="EMBL/GenBank/DDBJ databases">
        <title>Genomics of glacier-inhabiting Cryobacterium strains.</title>
        <authorList>
            <person name="Liu Q."/>
            <person name="Xin Y.-H."/>
        </authorList>
    </citation>
    <scope>NUCLEOTIDE SEQUENCE [LARGE SCALE GENOMIC DNA]</scope>
    <source>
        <strain evidence="9 10">Hh8</strain>
    </source>
</reference>
<evidence type="ECO:0000256" key="5">
    <source>
        <dbReference type="ARBA" id="ARBA00022989"/>
    </source>
</evidence>